<dbReference type="InterPro" id="IPR050164">
    <property type="entry name" value="Peptidase_C19"/>
</dbReference>
<feature type="region of interest" description="Disordered" evidence="1">
    <location>
        <begin position="311"/>
        <end position="419"/>
    </location>
</feature>
<evidence type="ECO:0000256" key="2">
    <source>
        <dbReference type="SAM" id="SignalP"/>
    </source>
</evidence>
<dbReference type="PANTHER" id="PTHR24006">
    <property type="entry name" value="UBIQUITIN CARBOXYL-TERMINAL HYDROLASE"/>
    <property type="match status" value="1"/>
</dbReference>
<feature type="region of interest" description="Disordered" evidence="1">
    <location>
        <begin position="1004"/>
        <end position="1025"/>
    </location>
</feature>
<dbReference type="PROSITE" id="PS50235">
    <property type="entry name" value="USP_3"/>
    <property type="match status" value="1"/>
</dbReference>
<sequence length="1330" mass="149134">MASILLVVLMASVMVIADAESPGPLKKRPRLSLKVQKNNESKDVKVGKEETDQGGEKGKEVFEEENDVIERDLNKEENSKSVVPAAASLENLGNTCFLNSVLQVLRYTPGFLPGLELLYQEIIQVEKLRKQDVLNKEDAGVFEPLESNKSIHLVKDLYRLYKNMEQREENHEEKATSDVMSMAVKPQKLLNIIRELNPMFEGYLQHDAQELLRCVLSYLQDSEKDLFNIKKNVLEKLPKKEVPKNVIMDRFLSKCARLKSENQPQNVFHQPDILDQIEQSEAAKTSITQTTTPVEADTACLAQEEVFKMESVPNSKLRTTRTPRGKKPSEEQKSNQKTKQALKQNTPRSRKGCDEPDGTTESKGVECNGRRKNTETGTSEVSDSGTGEEKMETDCGDNKTVNGKVNGESGKKDKNGKQQTILGMFQNQKAGKRLGMSRTILRNSTAKSGAACQTSDGLVNGHCRDEPGLGKTEDVVKCKSAPALANGVVSGSPSKSQSSPRKPVVKLEKCDRVCNSPLKSVSAQLATQKLSPCKSGSSPSKGNPRDAKQRLDFVVTSENKVLNSINLKAIKTNFIEDLFLGKMMLRTKCCECENCRERIEDFHDISVPVRVEKTEESDDEEKEEDSDSCLRKLMFAFTEVERLRDDNKYFCDTCLSHVEAERSLHYQGLPNILTLHLKRFSTSSGMFGYVSKINDHVSIPLSLPCLRYKCPSPCSRPDHRYLLYAIITHAGVTLTSGHYLSYVHVPSNQVQDRESPRHFLSTPTRRYPGQWLECDDETVRVHDEESFLGMLQGEEGSKVTHGTYRIDPSADQGAIEPTCRITSADGSESEYMFDEDADEVQVVAIRRVEPASGAEDASSFYKRLGLDILTPSSTSGLSQQTGVNRKNSAQQTCRTASQTSNPVQRSDNGVLQWVQSNQRDNQTNTAKSDAHHSNYALWKQSNHAHGYQSNHGHQPSQSYGHQSHLHGPQSTHPNEYQARRAHTKSDFVNDDALCWSRQDPLQIHDQSQPRFDRPVRKQPQVKPIDKYAPPDYLTIMYHPTPTLEDLGLTSYLDSPPPRHRELCHPSETLSRLITDSLLPWKLIRITIPDQDVKPAVHLEGSHVVDPRLLFGRRSRGQLTKREGSVCVGQSQLPKREGSVCDTRRGLATSQSPAQQKMDTHSSALTGPNDAKRKGPVCTMAENERPNKKLCVWSTVAEQYVTESCQSDNQEARRDSAYRRYSSDGRQCMRQQSYDAERHQANIRSKTQYAREESYDEMLARQKARQITHKQNLKPSVQSPKHTNCASSTLSTDSDSKVLQTSGPAVSLDLFGGMSPFSCWNRTAPEDPRFS</sequence>
<feature type="compositionally biased region" description="Polar residues" evidence="1">
    <location>
        <begin position="335"/>
        <end position="347"/>
    </location>
</feature>
<name>K1RJB4_MAGGI</name>
<gene>
    <name evidence="4" type="ORF">CGI_10028457</name>
</gene>
<dbReference type="GO" id="GO:0016579">
    <property type="term" value="P:protein deubiquitination"/>
    <property type="evidence" value="ECO:0007669"/>
    <property type="project" value="InterPro"/>
</dbReference>
<protein>
    <submittedName>
        <fullName evidence="4">Ubiquitin carboxyl-terminal hydrolase 1</fullName>
    </submittedName>
</protein>
<feature type="compositionally biased region" description="Basic and acidic residues" evidence="1">
    <location>
        <begin position="387"/>
        <end position="397"/>
    </location>
</feature>
<feature type="compositionally biased region" description="Polar residues" evidence="1">
    <location>
        <begin position="1147"/>
        <end position="1165"/>
    </location>
</feature>
<feature type="region of interest" description="Disordered" evidence="1">
    <location>
        <begin position="1265"/>
        <end position="1298"/>
    </location>
</feature>
<feature type="compositionally biased region" description="Basic and acidic residues" evidence="1">
    <location>
        <begin position="1209"/>
        <end position="1222"/>
    </location>
</feature>
<proteinExistence type="predicted"/>
<feature type="compositionally biased region" description="Polar residues" evidence="1">
    <location>
        <begin position="1272"/>
        <end position="1298"/>
    </location>
</feature>
<feature type="region of interest" description="Disordered" evidence="1">
    <location>
        <begin position="1203"/>
        <end position="1224"/>
    </location>
</feature>
<dbReference type="Gene3D" id="3.90.70.10">
    <property type="entry name" value="Cysteine proteinases"/>
    <property type="match status" value="2"/>
</dbReference>
<feature type="signal peptide" evidence="2">
    <location>
        <begin position="1"/>
        <end position="19"/>
    </location>
</feature>
<feature type="region of interest" description="Disordered" evidence="1">
    <location>
        <begin position="529"/>
        <end position="548"/>
    </location>
</feature>
<dbReference type="PROSITE" id="PS00973">
    <property type="entry name" value="USP_2"/>
    <property type="match status" value="1"/>
</dbReference>
<keyword evidence="4" id="KW-0378">Hydrolase</keyword>
<dbReference type="GO" id="GO:0005634">
    <property type="term" value="C:nucleus"/>
    <property type="evidence" value="ECO:0007669"/>
    <property type="project" value="TreeGrafter"/>
</dbReference>
<accession>K1RJB4</accession>
<feature type="region of interest" description="Disordered" evidence="1">
    <location>
        <begin position="1137"/>
        <end position="1175"/>
    </location>
</feature>
<evidence type="ECO:0000259" key="3">
    <source>
        <dbReference type="PROSITE" id="PS50235"/>
    </source>
</evidence>
<dbReference type="GO" id="GO:0005829">
    <property type="term" value="C:cytosol"/>
    <property type="evidence" value="ECO:0007669"/>
    <property type="project" value="TreeGrafter"/>
</dbReference>
<feature type="compositionally biased region" description="Polar residues" evidence="1">
    <location>
        <begin position="375"/>
        <end position="385"/>
    </location>
</feature>
<dbReference type="HOGENOM" id="CLU_259132_0_0_1"/>
<dbReference type="SUPFAM" id="SSF54001">
    <property type="entry name" value="Cysteine proteinases"/>
    <property type="match status" value="1"/>
</dbReference>
<dbReference type="EMBL" id="JH816866">
    <property type="protein sequence ID" value="EKC41710.1"/>
    <property type="molecule type" value="Genomic_DNA"/>
</dbReference>
<feature type="compositionally biased region" description="Polar residues" evidence="1">
    <location>
        <begin position="943"/>
        <end position="961"/>
    </location>
</feature>
<dbReference type="InterPro" id="IPR038765">
    <property type="entry name" value="Papain-like_cys_pep_sf"/>
</dbReference>
<keyword evidence="2" id="KW-0732">Signal</keyword>
<feature type="region of interest" description="Disordered" evidence="1">
    <location>
        <begin position="31"/>
        <end position="58"/>
    </location>
</feature>
<feature type="chain" id="PRO_5043444562" evidence="2">
    <location>
        <begin position="20"/>
        <end position="1330"/>
    </location>
</feature>
<dbReference type="InterPro" id="IPR018200">
    <property type="entry name" value="USP_CS"/>
</dbReference>
<dbReference type="PANTHER" id="PTHR24006:SF905">
    <property type="entry name" value="UBIQUITIN CARBOXYL-TERMINAL HYDROLASE 1"/>
    <property type="match status" value="1"/>
</dbReference>
<dbReference type="InterPro" id="IPR028889">
    <property type="entry name" value="USP"/>
</dbReference>
<reference evidence="4" key="1">
    <citation type="journal article" date="2012" name="Nature">
        <title>The oyster genome reveals stress adaptation and complexity of shell formation.</title>
        <authorList>
            <person name="Zhang G."/>
            <person name="Fang X."/>
            <person name="Guo X."/>
            <person name="Li L."/>
            <person name="Luo R."/>
            <person name="Xu F."/>
            <person name="Yang P."/>
            <person name="Zhang L."/>
            <person name="Wang X."/>
            <person name="Qi H."/>
            <person name="Xiong Z."/>
            <person name="Que H."/>
            <person name="Xie Y."/>
            <person name="Holland P.W."/>
            <person name="Paps J."/>
            <person name="Zhu Y."/>
            <person name="Wu F."/>
            <person name="Chen Y."/>
            <person name="Wang J."/>
            <person name="Peng C."/>
            <person name="Meng J."/>
            <person name="Yang L."/>
            <person name="Liu J."/>
            <person name="Wen B."/>
            <person name="Zhang N."/>
            <person name="Huang Z."/>
            <person name="Zhu Q."/>
            <person name="Feng Y."/>
            <person name="Mount A."/>
            <person name="Hedgecock D."/>
            <person name="Xu Z."/>
            <person name="Liu Y."/>
            <person name="Domazet-Loso T."/>
            <person name="Du Y."/>
            <person name="Sun X."/>
            <person name="Zhang S."/>
            <person name="Liu B."/>
            <person name="Cheng P."/>
            <person name="Jiang X."/>
            <person name="Li J."/>
            <person name="Fan D."/>
            <person name="Wang W."/>
            <person name="Fu W."/>
            <person name="Wang T."/>
            <person name="Wang B."/>
            <person name="Zhang J."/>
            <person name="Peng Z."/>
            <person name="Li Y."/>
            <person name="Li N."/>
            <person name="Wang J."/>
            <person name="Chen M."/>
            <person name="He Y."/>
            <person name="Tan F."/>
            <person name="Song X."/>
            <person name="Zheng Q."/>
            <person name="Huang R."/>
            <person name="Yang H."/>
            <person name="Du X."/>
            <person name="Chen L."/>
            <person name="Yang M."/>
            <person name="Gaffney P.M."/>
            <person name="Wang S."/>
            <person name="Luo L."/>
            <person name="She Z."/>
            <person name="Ming Y."/>
            <person name="Huang W."/>
            <person name="Zhang S."/>
            <person name="Huang B."/>
            <person name="Zhang Y."/>
            <person name="Qu T."/>
            <person name="Ni P."/>
            <person name="Miao G."/>
            <person name="Wang J."/>
            <person name="Wang Q."/>
            <person name="Steinberg C.E."/>
            <person name="Wang H."/>
            <person name="Li N."/>
            <person name="Qian L."/>
            <person name="Zhang G."/>
            <person name="Li Y."/>
            <person name="Yang H."/>
            <person name="Liu X."/>
            <person name="Wang J."/>
            <person name="Yin Y."/>
            <person name="Wang J."/>
        </authorList>
    </citation>
    <scope>NUCLEOTIDE SEQUENCE [LARGE SCALE GENOMIC DNA]</scope>
    <source>
        <strain evidence="4">05x7-T-G4-1.051#20</strain>
    </source>
</reference>
<feature type="region of interest" description="Disordered" evidence="1">
    <location>
        <begin position="943"/>
        <end position="981"/>
    </location>
</feature>
<dbReference type="GO" id="GO:0004843">
    <property type="term" value="F:cysteine-type deubiquitinase activity"/>
    <property type="evidence" value="ECO:0007669"/>
    <property type="project" value="InterPro"/>
</dbReference>
<dbReference type="InterPro" id="IPR001394">
    <property type="entry name" value="Peptidase_C19_UCH"/>
</dbReference>
<feature type="domain" description="USP" evidence="3">
    <location>
        <begin position="87"/>
        <end position="804"/>
    </location>
</feature>
<feature type="compositionally biased region" description="Low complexity" evidence="1">
    <location>
        <begin position="531"/>
        <end position="542"/>
    </location>
</feature>
<feature type="region of interest" description="Disordered" evidence="1">
    <location>
        <begin position="872"/>
        <end position="907"/>
    </location>
</feature>
<dbReference type="InParanoid" id="K1RJB4"/>
<evidence type="ECO:0000256" key="1">
    <source>
        <dbReference type="SAM" id="MobiDB-lite"/>
    </source>
</evidence>
<evidence type="ECO:0000313" key="4">
    <source>
        <dbReference type="EMBL" id="EKC41710.1"/>
    </source>
</evidence>
<feature type="compositionally biased region" description="Basic and acidic residues" evidence="1">
    <location>
        <begin position="37"/>
        <end position="58"/>
    </location>
</feature>
<dbReference type="Pfam" id="PF00443">
    <property type="entry name" value="UCH"/>
    <property type="match status" value="2"/>
</dbReference>
<organism evidence="4">
    <name type="scientific">Magallana gigas</name>
    <name type="common">Pacific oyster</name>
    <name type="synonym">Crassostrea gigas</name>
    <dbReference type="NCBI Taxonomy" id="29159"/>
    <lineage>
        <taxon>Eukaryota</taxon>
        <taxon>Metazoa</taxon>
        <taxon>Spiralia</taxon>
        <taxon>Lophotrochozoa</taxon>
        <taxon>Mollusca</taxon>
        <taxon>Bivalvia</taxon>
        <taxon>Autobranchia</taxon>
        <taxon>Pteriomorphia</taxon>
        <taxon>Ostreida</taxon>
        <taxon>Ostreoidea</taxon>
        <taxon>Ostreidae</taxon>
        <taxon>Magallana</taxon>
    </lineage>
</organism>